<sequence length="473" mass="52741">MSETMTIVVCVLLVIAVVLLVALSMTLAALENAVRWVTRAGLNNMVIDIRTDSELSEFMRKKRITRVHHIQRLIVDRTGTVRSCSFFRLLSNVFTGTCVAAIMMLFHLDLWIVLLVGFAVGIIAALVAQLTQPRDLGDQQPLQLLMHHTTLVCIVRALAPFSAKKDESKSARNARLRSELSDDEELEKLQMEQGRAVIDRIAESNQFDAETSEMLRNVLTLSDTLTREIMVPRTDMITIGEQHKLSAFLKLCSRSGYSRIPVIGDDVDDLIGMAYLKDAVRVTAFNPSAYDRTIATIVRKPMLVPESKPVDDLFHEMQQTRHHVAVVIDEYGGIAGLVTIEDALEQIVGELDDEHDRTQHNEPEQRDDGSWIMPARTSIADLEELFEVDLDEDDVDTVYGLLTKLLGRVPIVGSSVQTHGIRLTAVDSAGRRKKVSMIVAEPAPVETDDKTESEQSNSTNDHATEHDGAEQHE</sequence>
<dbReference type="PANTHER" id="PTHR22777">
    <property type="entry name" value="HEMOLYSIN-RELATED"/>
    <property type="match status" value="1"/>
</dbReference>
<feature type="transmembrane region" description="Helical" evidence="8">
    <location>
        <begin position="6"/>
        <end position="30"/>
    </location>
</feature>
<gene>
    <name evidence="10" type="ORF">D2E26_0535</name>
</gene>
<comment type="caution">
    <text evidence="10">The sequence shown here is derived from an EMBL/GenBank/DDBJ whole genome shotgun (WGS) entry which is preliminary data.</text>
</comment>
<dbReference type="InterPro" id="IPR000644">
    <property type="entry name" value="CBS_dom"/>
</dbReference>
<dbReference type="GO" id="GO:0005886">
    <property type="term" value="C:plasma membrane"/>
    <property type="evidence" value="ECO:0007669"/>
    <property type="project" value="UniProtKB-SubCell"/>
</dbReference>
<feature type="region of interest" description="Disordered" evidence="7">
    <location>
        <begin position="437"/>
        <end position="473"/>
    </location>
</feature>
<keyword evidence="3" id="KW-1003">Cell membrane</keyword>
<dbReference type="FunFam" id="3.10.580.10:FF:000002">
    <property type="entry name" value="Magnesium/cobalt efflux protein CorC"/>
    <property type="match status" value="1"/>
</dbReference>
<feature type="domain" description="CBS" evidence="9">
    <location>
        <begin position="297"/>
        <end position="354"/>
    </location>
</feature>
<keyword evidence="8" id="KW-1133">Transmembrane helix</keyword>
<dbReference type="PROSITE" id="PS51371">
    <property type="entry name" value="CBS"/>
    <property type="match status" value="2"/>
</dbReference>
<dbReference type="GO" id="GO:0050660">
    <property type="term" value="F:flavin adenine dinucleotide binding"/>
    <property type="evidence" value="ECO:0007669"/>
    <property type="project" value="InterPro"/>
</dbReference>
<feature type="domain" description="CBS" evidence="9">
    <location>
        <begin position="230"/>
        <end position="292"/>
    </location>
</feature>
<dbReference type="InterPro" id="IPR036318">
    <property type="entry name" value="FAD-bd_PCMH-like_sf"/>
</dbReference>
<dbReference type="OrthoDB" id="110231at2"/>
<organism evidence="10 11">
    <name type="scientific">Bifidobacterium dolichotidis</name>
    <dbReference type="NCBI Taxonomy" id="2306976"/>
    <lineage>
        <taxon>Bacteria</taxon>
        <taxon>Bacillati</taxon>
        <taxon>Actinomycetota</taxon>
        <taxon>Actinomycetes</taxon>
        <taxon>Bifidobacteriales</taxon>
        <taxon>Bifidobacteriaceae</taxon>
        <taxon>Bifidobacterium</taxon>
    </lineage>
</organism>
<dbReference type="Proteomes" id="UP000287609">
    <property type="component" value="Unassembled WGS sequence"/>
</dbReference>
<keyword evidence="5 6" id="KW-0129">CBS domain</keyword>
<keyword evidence="8" id="KW-0812">Transmembrane</keyword>
<comment type="similarity">
    <text evidence="2">Belongs to the UPF0053 family.</text>
</comment>
<dbReference type="SMART" id="SM01091">
    <property type="entry name" value="CorC_HlyC"/>
    <property type="match status" value="1"/>
</dbReference>
<feature type="transmembrane region" description="Helical" evidence="8">
    <location>
        <begin position="86"/>
        <end position="105"/>
    </location>
</feature>
<accession>A0A430FSX5</accession>
<name>A0A430FSX5_9BIFI</name>
<evidence type="ECO:0000256" key="8">
    <source>
        <dbReference type="SAM" id="Phobius"/>
    </source>
</evidence>
<keyword evidence="4" id="KW-0677">Repeat</keyword>
<dbReference type="InterPro" id="IPR016169">
    <property type="entry name" value="FAD-bd_PCMH_sub2"/>
</dbReference>
<dbReference type="SMART" id="SM00116">
    <property type="entry name" value="CBS"/>
    <property type="match status" value="2"/>
</dbReference>
<dbReference type="SUPFAM" id="SSF54631">
    <property type="entry name" value="CBS-domain pair"/>
    <property type="match status" value="1"/>
</dbReference>
<dbReference type="AlphaFoldDB" id="A0A430FSX5"/>
<dbReference type="SUPFAM" id="SSF56176">
    <property type="entry name" value="FAD-binding/transporter-associated domain-like"/>
    <property type="match status" value="1"/>
</dbReference>
<feature type="transmembrane region" description="Helical" evidence="8">
    <location>
        <begin position="111"/>
        <end position="130"/>
    </location>
</feature>
<dbReference type="InterPro" id="IPR005170">
    <property type="entry name" value="Transptr-assoc_dom"/>
</dbReference>
<evidence type="ECO:0000256" key="6">
    <source>
        <dbReference type="PROSITE-ProRule" id="PRU00703"/>
    </source>
</evidence>
<dbReference type="CDD" id="cd04590">
    <property type="entry name" value="CBS_pair_CorC_HlyC_assoc"/>
    <property type="match status" value="1"/>
</dbReference>
<evidence type="ECO:0000259" key="9">
    <source>
        <dbReference type="PROSITE" id="PS51371"/>
    </source>
</evidence>
<feature type="compositionally biased region" description="Basic and acidic residues" evidence="7">
    <location>
        <begin position="462"/>
        <end position="473"/>
    </location>
</feature>
<evidence type="ECO:0000256" key="1">
    <source>
        <dbReference type="ARBA" id="ARBA00004651"/>
    </source>
</evidence>
<keyword evidence="8" id="KW-0472">Membrane</keyword>
<proteinExistence type="inferred from homology"/>
<dbReference type="RefSeq" id="WP_125963135.1">
    <property type="nucleotide sequence ID" value="NZ_QXGM01000001.1"/>
</dbReference>
<evidence type="ECO:0000313" key="11">
    <source>
        <dbReference type="Proteomes" id="UP000287609"/>
    </source>
</evidence>
<dbReference type="Pfam" id="PF00571">
    <property type="entry name" value="CBS"/>
    <property type="match status" value="2"/>
</dbReference>
<protein>
    <submittedName>
        <fullName evidence="10">Transporter associated domain-containing protein</fullName>
    </submittedName>
</protein>
<evidence type="ECO:0000256" key="5">
    <source>
        <dbReference type="ARBA" id="ARBA00023122"/>
    </source>
</evidence>
<reference evidence="10 11" key="1">
    <citation type="submission" date="2018-09" db="EMBL/GenBank/DDBJ databases">
        <title>Characterization of the phylogenetic diversity of five novel species belonging to the genus Bifidobacterium.</title>
        <authorList>
            <person name="Lugli G.A."/>
            <person name="Duranti S."/>
            <person name="Milani C."/>
        </authorList>
    </citation>
    <scope>NUCLEOTIDE SEQUENCE [LARGE SCALE GENOMIC DNA]</scope>
    <source>
        <strain evidence="10 11">2036B</strain>
    </source>
</reference>
<comment type="subcellular location">
    <subcellularLocation>
        <location evidence="1">Cell membrane</location>
        <topology evidence="1">Multi-pass membrane protein</topology>
    </subcellularLocation>
</comment>
<dbReference type="Gene3D" id="3.10.580.10">
    <property type="entry name" value="CBS-domain"/>
    <property type="match status" value="1"/>
</dbReference>
<dbReference type="InterPro" id="IPR046342">
    <property type="entry name" value="CBS_dom_sf"/>
</dbReference>
<evidence type="ECO:0000256" key="4">
    <source>
        <dbReference type="ARBA" id="ARBA00022737"/>
    </source>
</evidence>
<dbReference type="PANTHER" id="PTHR22777:SF32">
    <property type="entry name" value="UPF0053 INNER MEMBRANE PROTEIN YFJD"/>
    <property type="match status" value="1"/>
</dbReference>
<dbReference type="Pfam" id="PF03471">
    <property type="entry name" value="CorC_HlyC"/>
    <property type="match status" value="1"/>
</dbReference>
<keyword evidence="11" id="KW-1185">Reference proteome</keyword>
<evidence type="ECO:0000256" key="2">
    <source>
        <dbReference type="ARBA" id="ARBA00006337"/>
    </source>
</evidence>
<dbReference type="EMBL" id="QXGM01000001">
    <property type="protein sequence ID" value="RSX55972.1"/>
    <property type="molecule type" value="Genomic_DNA"/>
</dbReference>
<evidence type="ECO:0000256" key="7">
    <source>
        <dbReference type="SAM" id="MobiDB-lite"/>
    </source>
</evidence>
<evidence type="ECO:0000256" key="3">
    <source>
        <dbReference type="ARBA" id="ARBA00022475"/>
    </source>
</evidence>
<evidence type="ECO:0000313" key="10">
    <source>
        <dbReference type="EMBL" id="RSX55972.1"/>
    </source>
</evidence>
<dbReference type="InterPro" id="IPR044751">
    <property type="entry name" value="Ion_transp-like_CBS"/>
</dbReference>
<dbReference type="Gene3D" id="3.30.465.10">
    <property type="match status" value="1"/>
</dbReference>